<evidence type="ECO:0000313" key="1">
    <source>
        <dbReference type="EMBL" id="GLD59260.1"/>
    </source>
</evidence>
<evidence type="ECO:0000313" key="2">
    <source>
        <dbReference type="Proteomes" id="UP001279410"/>
    </source>
</evidence>
<sequence>MALTATSCSTLPVRNGAAEGVDHRQSLEGQPFTVDSDSGVYCLGFYKIQAPAVLSAEHRYCQLRRIPVFENHHFRWVQNHANAPWCSKPNTSFFKHANFSSTHSYPWSVAYQDSSVLKCLLMDLGLLALFLHFGLLAWSPVKQASSQYWGPRQNGVLLHHCSAFSQILMQYWRPVTGAPACGQCAMPGYLVPSALLHLHFILLGHHLQHPHDL</sequence>
<gene>
    <name evidence="1" type="ORF">AKAME5_001127300</name>
</gene>
<proteinExistence type="predicted"/>
<reference evidence="1" key="1">
    <citation type="submission" date="2022-08" db="EMBL/GenBank/DDBJ databases">
        <title>Genome sequencing of akame (Lates japonicus).</title>
        <authorList>
            <person name="Hashiguchi Y."/>
            <person name="Takahashi H."/>
        </authorList>
    </citation>
    <scope>NUCLEOTIDE SEQUENCE</scope>
    <source>
        <strain evidence="1">Kochi</strain>
    </source>
</reference>
<accession>A0AAD3MRW5</accession>
<protein>
    <submittedName>
        <fullName evidence="1">Nurim</fullName>
    </submittedName>
</protein>
<keyword evidence="2" id="KW-1185">Reference proteome</keyword>
<organism evidence="1 2">
    <name type="scientific">Lates japonicus</name>
    <name type="common">Japanese lates</name>
    <dbReference type="NCBI Taxonomy" id="270547"/>
    <lineage>
        <taxon>Eukaryota</taxon>
        <taxon>Metazoa</taxon>
        <taxon>Chordata</taxon>
        <taxon>Craniata</taxon>
        <taxon>Vertebrata</taxon>
        <taxon>Euteleostomi</taxon>
        <taxon>Actinopterygii</taxon>
        <taxon>Neopterygii</taxon>
        <taxon>Teleostei</taxon>
        <taxon>Neoteleostei</taxon>
        <taxon>Acanthomorphata</taxon>
        <taxon>Carangaria</taxon>
        <taxon>Carangaria incertae sedis</taxon>
        <taxon>Centropomidae</taxon>
        <taxon>Lates</taxon>
    </lineage>
</organism>
<name>A0AAD3MRW5_LATJO</name>
<dbReference type="AlphaFoldDB" id="A0AAD3MRW5"/>
<comment type="caution">
    <text evidence="1">The sequence shown here is derived from an EMBL/GenBank/DDBJ whole genome shotgun (WGS) entry which is preliminary data.</text>
</comment>
<dbReference type="Proteomes" id="UP001279410">
    <property type="component" value="Unassembled WGS sequence"/>
</dbReference>
<dbReference type="EMBL" id="BRZM01000037">
    <property type="protein sequence ID" value="GLD59260.1"/>
    <property type="molecule type" value="Genomic_DNA"/>
</dbReference>